<dbReference type="PANTHER" id="PTHR28055:SF1">
    <property type="entry name" value="ALTERED INHERITANCE OF MITOCHONDRIA PROTEIN 41, MITOCHONDRIAL"/>
    <property type="match status" value="1"/>
</dbReference>
<name>M9RM27_9RHOB</name>
<dbReference type="Proteomes" id="UP000004688">
    <property type="component" value="Chromosome"/>
</dbReference>
<dbReference type="Gene3D" id="1.10.1510.10">
    <property type="entry name" value="Uncharacterised protein YqeY/AIM41 PF09424, N-terminal domain"/>
    <property type="match status" value="1"/>
</dbReference>
<dbReference type="EMBL" id="CP003742">
    <property type="protein sequence ID" value="AGI70855.1"/>
    <property type="molecule type" value="Genomic_DNA"/>
</dbReference>
<proteinExistence type="predicted"/>
<dbReference type="InterPro" id="IPR023168">
    <property type="entry name" value="GatB_Yqey_C_2"/>
</dbReference>
<dbReference type="InterPro" id="IPR042184">
    <property type="entry name" value="YqeY/Aim41_N"/>
</dbReference>
<dbReference type="AlphaFoldDB" id="M9RM27"/>
<dbReference type="Gene3D" id="1.10.10.410">
    <property type="match status" value="1"/>
</dbReference>
<reference evidence="1 2" key="1">
    <citation type="journal article" date="2013" name="PLoS ONE">
        <title>Poles Apart: Arctic and Antarctic Octadecabacter strains Share High Genome Plasticity and a New Type of Xanthorhodopsin.</title>
        <authorList>
            <person name="Vollmers J."/>
            <person name="Voget S."/>
            <person name="Dietrich S."/>
            <person name="Gollnow K."/>
            <person name="Smits M."/>
            <person name="Meyer K."/>
            <person name="Brinkhoff T."/>
            <person name="Simon M."/>
            <person name="Daniel R."/>
        </authorList>
    </citation>
    <scope>NUCLEOTIDE SEQUENCE [LARGE SCALE GENOMIC DNA]</scope>
    <source>
        <strain evidence="1 2">238</strain>
    </source>
</reference>
<dbReference type="GO" id="GO:0016884">
    <property type="term" value="F:carbon-nitrogen ligase activity, with glutamine as amido-N-donor"/>
    <property type="evidence" value="ECO:0007669"/>
    <property type="project" value="InterPro"/>
</dbReference>
<evidence type="ECO:0000313" key="1">
    <source>
        <dbReference type="EMBL" id="AGI70855.1"/>
    </source>
</evidence>
<dbReference type="KEGG" id="oar:OA238_c06270"/>
<accession>M9RM27</accession>
<keyword evidence="2" id="KW-1185">Reference proteome</keyword>
<dbReference type="PANTHER" id="PTHR28055">
    <property type="entry name" value="ALTERED INHERITANCE OF MITOCHONDRIA PROTEIN 41, MITOCHONDRIAL"/>
    <property type="match status" value="1"/>
</dbReference>
<dbReference type="eggNOG" id="COG1610">
    <property type="taxonomic scope" value="Bacteria"/>
</dbReference>
<dbReference type="STRING" id="391616.OA238_c06270"/>
<organism evidence="1 2">
    <name type="scientific">Octadecabacter arcticus 238</name>
    <dbReference type="NCBI Taxonomy" id="391616"/>
    <lineage>
        <taxon>Bacteria</taxon>
        <taxon>Pseudomonadati</taxon>
        <taxon>Pseudomonadota</taxon>
        <taxon>Alphaproteobacteria</taxon>
        <taxon>Rhodobacterales</taxon>
        <taxon>Roseobacteraceae</taxon>
        <taxon>Octadecabacter</taxon>
    </lineage>
</organism>
<dbReference type="InterPro" id="IPR019004">
    <property type="entry name" value="YqeY/Aim41"/>
</dbReference>
<dbReference type="InterPro" id="IPR003789">
    <property type="entry name" value="Asn/Gln_tRNA_amidoTrase-B-like"/>
</dbReference>
<dbReference type="SUPFAM" id="SSF89095">
    <property type="entry name" value="GatB/YqeY motif"/>
    <property type="match status" value="1"/>
</dbReference>
<sequence length="177" mass="19538">MGACFARLLRSMVRARYRSHIRDDGMELRTRVSTALKEAMKAKEADRLSTLRLITAAIKDRDIEARGEGKDEGVGDAVVLAIMGKMVKQRQESAKIYEEAGRLELAQDELSEIKTIEEFLPRQLSEDEAAAAIESAIAEVDASSIRDMGKVMGILKGKYTGQMDFGKTGPMVKEKLG</sequence>
<dbReference type="HOGENOM" id="CLU_079430_2_2_5"/>
<protein>
    <submittedName>
        <fullName evidence="1">GatB/YqeY family protein</fullName>
    </submittedName>
</protein>
<dbReference type="Pfam" id="PF09424">
    <property type="entry name" value="YqeY"/>
    <property type="match status" value="1"/>
</dbReference>
<gene>
    <name evidence="1" type="ORF">OA238_c06270</name>
</gene>
<evidence type="ECO:0000313" key="2">
    <source>
        <dbReference type="Proteomes" id="UP000004688"/>
    </source>
</evidence>